<dbReference type="Pfam" id="PF12804">
    <property type="entry name" value="NTP_transf_3"/>
    <property type="match status" value="1"/>
</dbReference>
<keyword evidence="5 18" id="KW-0808">Transferase</keyword>
<comment type="subunit">
    <text evidence="18">Homotrimer.</text>
</comment>
<evidence type="ECO:0000256" key="15">
    <source>
        <dbReference type="ARBA" id="ARBA00048247"/>
    </source>
</evidence>
<dbReference type="Proteomes" id="UP001164909">
    <property type="component" value="Chromosome"/>
</dbReference>
<comment type="catalytic activity">
    <reaction evidence="15 18">
        <text>alpha-D-glucosamine 1-phosphate + acetyl-CoA = N-acetyl-alpha-D-glucosamine 1-phosphate + CoA + H(+)</text>
        <dbReference type="Rhea" id="RHEA:13725"/>
        <dbReference type="ChEBI" id="CHEBI:15378"/>
        <dbReference type="ChEBI" id="CHEBI:57287"/>
        <dbReference type="ChEBI" id="CHEBI:57288"/>
        <dbReference type="ChEBI" id="CHEBI:57776"/>
        <dbReference type="ChEBI" id="CHEBI:58516"/>
        <dbReference type="EC" id="2.3.1.157"/>
    </reaction>
</comment>
<comment type="pathway">
    <text evidence="18">Bacterial outer membrane biogenesis; LPS lipid A biosynthesis.</text>
</comment>
<evidence type="ECO:0000256" key="11">
    <source>
        <dbReference type="ARBA" id="ARBA00022984"/>
    </source>
</evidence>
<keyword evidence="14 18" id="KW-0961">Cell wall biogenesis/degradation</keyword>
<comment type="similarity">
    <text evidence="2 18">In the C-terminal section; belongs to the transferase hexapeptide repeat family.</text>
</comment>
<gene>
    <name evidence="18 20" type="primary">glmU</name>
    <name evidence="20" type="ORF">OTK00_002030</name>
</gene>
<organism evidence="20 21">
    <name type="scientific">Caldicellulosiruptor morganii</name>
    <dbReference type="NCBI Taxonomy" id="1387555"/>
    <lineage>
        <taxon>Bacteria</taxon>
        <taxon>Bacillati</taxon>
        <taxon>Bacillota</taxon>
        <taxon>Bacillota incertae sedis</taxon>
        <taxon>Caldicellulosiruptorales</taxon>
        <taxon>Caldicellulosiruptoraceae</taxon>
        <taxon>Caldicellulosiruptor</taxon>
    </lineage>
</organism>
<dbReference type="InterPro" id="IPR029044">
    <property type="entry name" value="Nucleotide-diphossugar_trans"/>
</dbReference>
<keyword evidence="9 18" id="KW-0460">Magnesium</keyword>
<comment type="cofactor">
    <cofactor evidence="18">
        <name>Mg(2+)</name>
        <dbReference type="ChEBI" id="CHEBI:18420"/>
    </cofactor>
    <text evidence="18">Binds 1 Mg(2+) ion per subunit.</text>
</comment>
<dbReference type="Gene3D" id="3.90.550.10">
    <property type="entry name" value="Spore Coat Polysaccharide Biosynthesis Protein SpsA, Chain A"/>
    <property type="match status" value="1"/>
</dbReference>
<evidence type="ECO:0000256" key="4">
    <source>
        <dbReference type="ARBA" id="ARBA00022490"/>
    </source>
</evidence>
<evidence type="ECO:0000256" key="16">
    <source>
        <dbReference type="ARBA" id="ARBA00048493"/>
    </source>
</evidence>
<comment type="function">
    <text evidence="17 18">Catalyzes the last two sequential reactions in the de novo biosynthetic pathway for UDP-N-acetylglucosamine (UDP-GlcNAc). The C-terminal domain catalyzes the transfer of acetyl group from acetyl coenzyme A to glucosamine-1-phosphate (GlcN-1-P) to produce N-acetylglucosamine-1-phosphate (GlcNAc-1-P), which is converted into UDP-GlcNAc by the transfer of uridine 5-monophosphate (from uridine 5-triphosphate), a reaction catalyzed by the N-terminal domain.</text>
</comment>
<accession>A0ABY7BNA0</accession>
<feature type="binding site" evidence="18">
    <location>
        <position position="173"/>
    </location>
    <ligand>
        <name>UDP-N-acetyl-alpha-D-glucosamine</name>
        <dbReference type="ChEBI" id="CHEBI:57705"/>
    </ligand>
</feature>
<feature type="binding site" evidence="18">
    <location>
        <position position="76"/>
    </location>
    <ligand>
        <name>UDP-N-acetyl-alpha-D-glucosamine</name>
        <dbReference type="ChEBI" id="CHEBI:57705"/>
    </ligand>
</feature>
<feature type="binding site" evidence="18">
    <location>
        <position position="426"/>
    </location>
    <ligand>
        <name>acetyl-CoA</name>
        <dbReference type="ChEBI" id="CHEBI:57288"/>
    </ligand>
</feature>
<evidence type="ECO:0000256" key="5">
    <source>
        <dbReference type="ARBA" id="ARBA00022679"/>
    </source>
</evidence>
<keyword evidence="7 18" id="KW-0479">Metal-binding</keyword>
<feature type="binding site" evidence="18">
    <location>
        <begin position="389"/>
        <end position="390"/>
    </location>
    <ligand>
        <name>acetyl-CoA</name>
        <dbReference type="ChEBI" id="CHEBI:57288"/>
    </ligand>
</feature>
<dbReference type="Gene3D" id="2.160.10.10">
    <property type="entry name" value="Hexapeptide repeat proteins"/>
    <property type="match status" value="1"/>
</dbReference>
<evidence type="ECO:0000256" key="1">
    <source>
        <dbReference type="ARBA" id="ARBA00004496"/>
    </source>
</evidence>
<evidence type="ECO:0000256" key="6">
    <source>
        <dbReference type="ARBA" id="ARBA00022695"/>
    </source>
</evidence>
<evidence type="ECO:0000256" key="3">
    <source>
        <dbReference type="ARBA" id="ARBA00007947"/>
    </source>
</evidence>
<dbReference type="GO" id="GO:0019134">
    <property type="term" value="F:glucosamine-1-phosphate N-acetyltransferase activity"/>
    <property type="evidence" value="ECO:0007669"/>
    <property type="project" value="UniProtKB-EC"/>
</dbReference>
<evidence type="ECO:0000256" key="12">
    <source>
        <dbReference type="ARBA" id="ARBA00023268"/>
    </source>
</evidence>
<dbReference type="Pfam" id="PF00132">
    <property type="entry name" value="Hexapep"/>
    <property type="match status" value="3"/>
</dbReference>
<dbReference type="InterPro" id="IPR050065">
    <property type="entry name" value="GlmU-like"/>
</dbReference>
<dbReference type="InterPro" id="IPR018357">
    <property type="entry name" value="Hexapep_transf_CS"/>
</dbReference>
<feature type="domain" description="MobA-like NTP transferase" evidence="19">
    <location>
        <begin position="8"/>
        <end position="132"/>
    </location>
</feature>
<feature type="region of interest" description="N-acetyltransferase" evidence="18">
    <location>
        <begin position="255"/>
        <end position="463"/>
    </location>
</feature>
<comment type="subcellular location">
    <subcellularLocation>
        <location evidence="1 18">Cytoplasm</location>
    </subcellularLocation>
</comment>
<comment type="caution">
    <text evidence="18">Lacks conserved residue(s) required for the propagation of feature annotation.</text>
</comment>
<dbReference type="NCBIfam" id="TIGR01173">
    <property type="entry name" value="glmU"/>
    <property type="match status" value="1"/>
</dbReference>
<dbReference type="InterPro" id="IPR005882">
    <property type="entry name" value="Bifunctional_GlmU"/>
</dbReference>
<feature type="binding site" evidence="18">
    <location>
        <position position="380"/>
    </location>
    <ligand>
        <name>UDP-N-acetyl-alpha-D-glucosamine</name>
        <dbReference type="ChEBI" id="CHEBI:57705"/>
    </ligand>
</feature>
<keyword evidence="11 18" id="KW-0573">Peptidoglycan synthesis</keyword>
<keyword evidence="21" id="KW-1185">Reference proteome</keyword>
<feature type="binding site" evidence="18">
    <location>
        <position position="369"/>
    </location>
    <ligand>
        <name>UDP-N-acetyl-alpha-D-glucosamine</name>
        <dbReference type="ChEBI" id="CHEBI:57705"/>
    </ligand>
</feature>
<dbReference type="EMBL" id="CP113865">
    <property type="protein sequence ID" value="WAM33521.1"/>
    <property type="molecule type" value="Genomic_DNA"/>
</dbReference>
<dbReference type="SUPFAM" id="SSF51161">
    <property type="entry name" value="Trimeric LpxA-like enzymes"/>
    <property type="match status" value="1"/>
</dbReference>
<feature type="binding site" evidence="18">
    <location>
        <position position="106"/>
    </location>
    <ligand>
        <name>Mg(2+)</name>
        <dbReference type="ChEBI" id="CHEBI:18420"/>
    </ligand>
</feature>
<dbReference type="InterPro" id="IPR011004">
    <property type="entry name" value="Trimer_LpxA-like_sf"/>
</dbReference>
<feature type="active site" description="Proton acceptor" evidence="18">
    <location>
        <position position="366"/>
    </location>
</feature>
<dbReference type="RefSeq" id="WP_045168929.1">
    <property type="nucleotide sequence ID" value="NZ_CP113865.1"/>
</dbReference>
<feature type="binding site" evidence="18">
    <location>
        <position position="354"/>
    </location>
    <ligand>
        <name>UDP-N-acetyl-alpha-D-glucosamine</name>
        <dbReference type="ChEBI" id="CHEBI:57705"/>
    </ligand>
</feature>
<evidence type="ECO:0000256" key="17">
    <source>
        <dbReference type="ARBA" id="ARBA00049628"/>
    </source>
</evidence>
<feature type="region of interest" description="Pyrophosphorylase" evidence="18">
    <location>
        <begin position="1"/>
        <end position="233"/>
    </location>
</feature>
<keyword evidence="4 18" id="KW-0963">Cytoplasm</keyword>
<comment type="pathway">
    <text evidence="18">Nucleotide-sugar biosynthesis; UDP-N-acetyl-alpha-D-glucosamine biosynthesis; UDP-N-acetyl-alpha-D-glucosamine from N-acetyl-alpha-D-glucosamine 1-phosphate: step 1/1.</text>
</comment>
<evidence type="ECO:0000256" key="14">
    <source>
        <dbReference type="ARBA" id="ARBA00023316"/>
    </source>
</evidence>
<dbReference type="PANTHER" id="PTHR43584">
    <property type="entry name" value="NUCLEOTIDYL TRANSFERASE"/>
    <property type="match status" value="1"/>
</dbReference>
<evidence type="ECO:0000259" key="19">
    <source>
        <dbReference type="Pfam" id="PF12804"/>
    </source>
</evidence>
<evidence type="ECO:0000256" key="8">
    <source>
        <dbReference type="ARBA" id="ARBA00022737"/>
    </source>
</evidence>
<dbReference type="SUPFAM" id="SSF53448">
    <property type="entry name" value="Nucleotide-diphospho-sugar transferases"/>
    <property type="match status" value="1"/>
</dbReference>
<dbReference type="EC" id="2.7.7.23" evidence="18"/>
<feature type="region of interest" description="Linker" evidence="18">
    <location>
        <begin position="234"/>
        <end position="254"/>
    </location>
</feature>
<dbReference type="InterPro" id="IPR001451">
    <property type="entry name" value="Hexapep"/>
</dbReference>
<feature type="binding site" evidence="18">
    <location>
        <position position="336"/>
    </location>
    <ligand>
        <name>UDP-N-acetyl-alpha-D-glucosamine</name>
        <dbReference type="ChEBI" id="CHEBI:57705"/>
    </ligand>
</feature>
<dbReference type="PANTHER" id="PTHR43584:SF3">
    <property type="entry name" value="BIFUNCTIONAL PROTEIN GLMU"/>
    <property type="match status" value="1"/>
</dbReference>
<proteinExistence type="inferred from homology"/>
<comment type="similarity">
    <text evidence="3 18">In the N-terminal section; belongs to the N-acetylglucosamine-1-phosphate uridyltransferase family.</text>
</comment>
<evidence type="ECO:0000256" key="2">
    <source>
        <dbReference type="ARBA" id="ARBA00007707"/>
    </source>
</evidence>
<dbReference type="EC" id="2.3.1.157" evidence="18"/>
<keyword evidence="10 18" id="KW-0133">Cell shape</keyword>
<feature type="binding site" evidence="18">
    <location>
        <position position="231"/>
    </location>
    <ligand>
        <name>Mg(2+)</name>
        <dbReference type="ChEBI" id="CHEBI:18420"/>
    </ligand>
</feature>
<evidence type="ECO:0000256" key="7">
    <source>
        <dbReference type="ARBA" id="ARBA00022723"/>
    </source>
</evidence>
<feature type="binding site" evidence="18">
    <location>
        <begin position="10"/>
        <end position="13"/>
    </location>
    <ligand>
        <name>UDP-N-acetyl-alpha-D-glucosamine</name>
        <dbReference type="ChEBI" id="CHEBI:57705"/>
    </ligand>
</feature>
<feature type="binding site" evidence="18">
    <location>
        <position position="143"/>
    </location>
    <ligand>
        <name>UDP-N-acetyl-alpha-D-glucosamine</name>
        <dbReference type="ChEBI" id="CHEBI:57705"/>
    </ligand>
</feature>
<evidence type="ECO:0000256" key="10">
    <source>
        <dbReference type="ARBA" id="ARBA00022960"/>
    </source>
</evidence>
<dbReference type="CDD" id="cd03353">
    <property type="entry name" value="LbH_GlmU_C"/>
    <property type="match status" value="1"/>
</dbReference>
<dbReference type="InterPro" id="IPR038009">
    <property type="entry name" value="GlmU_C_LbH"/>
</dbReference>
<feature type="binding site" evidence="18">
    <location>
        <position position="231"/>
    </location>
    <ligand>
        <name>UDP-N-acetyl-alpha-D-glucosamine</name>
        <dbReference type="ChEBI" id="CHEBI:57705"/>
    </ligand>
</feature>
<evidence type="ECO:0000313" key="21">
    <source>
        <dbReference type="Proteomes" id="UP001164909"/>
    </source>
</evidence>
<feature type="binding site" evidence="18">
    <location>
        <begin position="104"/>
        <end position="106"/>
    </location>
    <ligand>
        <name>UDP-N-acetyl-alpha-D-glucosamine</name>
        <dbReference type="ChEBI" id="CHEBI:57705"/>
    </ligand>
</feature>
<comment type="catalytic activity">
    <reaction evidence="16 18">
        <text>N-acetyl-alpha-D-glucosamine 1-phosphate + UTP + H(+) = UDP-N-acetyl-alpha-D-glucosamine + diphosphate</text>
        <dbReference type="Rhea" id="RHEA:13509"/>
        <dbReference type="ChEBI" id="CHEBI:15378"/>
        <dbReference type="ChEBI" id="CHEBI:33019"/>
        <dbReference type="ChEBI" id="CHEBI:46398"/>
        <dbReference type="ChEBI" id="CHEBI:57705"/>
        <dbReference type="ChEBI" id="CHEBI:57776"/>
        <dbReference type="EC" id="2.7.7.23"/>
    </reaction>
</comment>
<dbReference type="CDD" id="cd02540">
    <property type="entry name" value="GT2_GlmU_N_bac"/>
    <property type="match status" value="1"/>
</dbReference>
<dbReference type="InterPro" id="IPR025877">
    <property type="entry name" value="MobA-like_NTP_Trfase"/>
</dbReference>
<dbReference type="GO" id="GO:0003977">
    <property type="term" value="F:UDP-N-acetylglucosamine diphosphorylase activity"/>
    <property type="evidence" value="ECO:0007669"/>
    <property type="project" value="UniProtKB-EC"/>
</dbReference>
<name>A0ABY7BNA0_9FIRM</name>
<keyword evidence="13 18" id="KW-0012">Acyltransferase</keyword>
<keyword evidence="12 18" id="KW-0511">Multifunctional enzyme</keyword>
<evidence type="ECO:0000313" key="20">
    <source>
        <dbReference type="EMBL" id="WAM33521.1"/>
    </source>
</evidence>
<keyword evidence="6 18" id="KW-0548">Nucleotidyltransferase</keyword>
<dbReference type="PROSITE" id="PS00101">
    <property type="entry name" value="HEXAPEP_TRANSFERASES"/>
    <property type="match status" value="1"/>
</dbReference>
<evidence type="ECO:0000256" key="13">
    <source>
        <dbReference type="ARBA" id="ARBA00023315"/>
    </source>
</evidence>
<evidence type="ECO:0000256" key="18">
    <source>
        <dbReference type="HAMAP-Rule" id="MF_01631"/>
    </source>
</evidence>
<evidence type="ECO:0000256" key="9">
    <source>
        <dbReference type="ARBA" id="ARBA00022842"/>
    </source>
</evidence>
<sequence>MNVRSTFIILAAGEGKRMKSKYSKVVQKVMGKPMILYIIDEIEKNFENAAVVVVVGNKKEDVYKVLEGRNVKFAYQEKQLGTAHAVMCALDQVPDSTEDVFVLYGDAPFIKADTLKRLSQKRIKENAALCLLTAIFDNPYGYGRIIADENGNVLKIVEERDATYQEKKIKEINPGFYCFEKQELVNVLGRINNNNSQNEYYLTDAIEILNRDGKKIVKVTAEDNFEVMGINSRYELFVAEQELKLRINKDHLSNGVQIIDIYNTYIHPDVQIGRDTVIYPGTFILGKTSIGEDCVIGPQTYIVDSKVGNSCHIQFSVIESSKIKDNVKIGPYAHLRPNSHLEEGVKIGNFVEIKNSKLGKNTKSAHLTYIGDADIGENVNLGCGTIFVNYDGYKKHRTVVENNAFIGCNSNLVAPVKIGENAYIAAGSTITEDVPANALAIARQRQTNKEGWVLKRKQMYENR</sequence>
<protein>
    <recommendedName>
        <fullName evidence="18">Bifunctional protein GlmU</fullName>
    </recommendedName>
    <domain>
        <recommendedName>
            <fullName evidence="18">UDP-N-acetylglucosamine pyrophosphorylase</fullName>
            <ecNumber evidence="18">2.7.7.23</ecNumber>
        </recommendedName>
        <alternativeName>
            <fullName evidence="18">N-acetylglucosamine-1-phosphate uridyltransferase</fullName>
        </alternativeName>
    </domain>
    <domain>
        <recommendedName>
            <fullName evidence="18">Glucosamine-1-phosphate N-acetyltransferase</fullName>
            <ecNumber evidence="18">2.3.1.157</ecNumber>
        </recommendedName>
    </domain>
</protein>
<feature type="binding site" evidence="18">
    <location>
        <position position="24"/>
    </location>
    <ligand>
        <name>UDP-N-acetyl-alpha-D-glucosamine</name>
        <dbReference type="ChEBI" id="CHEBI:57705"/>
    </ligand>
</feature>
<comment type="pathway">
    <text evidence="18">Nucleotide-sugar biosynthesis; UDP-N-acetyl-alpha-D-glucosamine biosynthesis; N-acetyl-alpha-D-glucosamine 1-phosphate from alpha-D-glucosamine 6-phosphate (route II): step 2/2.</text>
</comment>
<feature type="binding site" evidence="18">
    <location>
        <begin position="81"/>
        <end position="82"/>
    </location>
    <ligand>
        <name>UDP-N-acetyl-alpha-D-glucosamine</name>
        <dbReference type="ChEBI" id="CHEBI:57705"/>
    </ligand>
</feature>
<reference evidence="20" key="1">
    <citation type="submission" date="2022-12" db="EMBL/GenBank/DDBJ databases">
        <authorList>
            <person name="Bing R.G."/>
            <person name="Willard D.J."/>
            <person name="Manesh M.J.H."/>
            <person name="Laemthong T."/>
            <person name="Crosby J.R."/>
            <person name="Kelly R.M."/>
        </authorList>
    </citation>
    <scope>NUCLEOTIDE SEQUENCE</scope>
    <source>
        <strain evidence="20">DSM 8990</strain>
    </source>
</reference>
<keyword evidence="8 18" id="KW-0677">Repeat</keyword>
<dbReference type="NCBIfam" id="NF010934">
    <property type="entry name" value="PRK14354.1"/>
    <property type="match status" value="1"/>
</dbReference>
<dbReference type="HAMAP" id="MF_01631">
    <property type="entry name" value="GlmU"/>
    <property type="match status" value="1"/>
</dbReference>
<feature type="binding site" evidence="18">
    <location>
        <position position="158"/>
    </location>
    <ligand>
        <name>UDP-N-acetyl-alpha-D-glucosamine</name>
        <dbReference type="ChEBI" id="CHEBI:57705"/>
    </ligand>
</feature>
<feature type="binding site" evidence="18">
    <location>
        <position position="443"/>
    </location>
    <ligand>
        <name>acetyl-CoA</name>
        <dbReference type="ChEBI" id="CHEBI:57288"/>
    </ligand>
</feature>